<evidence type="ECO:0000313" key="5">
    <source>
        <dbReference type="EMBL" id="EDV28607.1"/>
    </source>
</evidence>
<dbReference type="PANTHER" id="PTHR47219:SF20">
    <property type="entry name" value="TBC1 DOMAIN FAMILY MEMBER 2B"/>
    <property type="match status" value="1"/>
</dbReference>
<dbReference type="InParanoid" id="B3RKI7"/>
<name>B3RKI7_TRIAD</name>
<feature type="compositionally biased region" description="Polar residues" evidence="2">
    <location>
        <begin position="213"/>
        <end position="240"/>
    </location>
</feature>
<feature type="domain" description="PH" evidence="3">
    <location>
        <begin position="1"/>
        <end position="57"/>
    </location>
</feature>
<feature type="domain" description="Rab-GAP TBC" evidence="4">
    <location>
        <begin position="520"/>
        <end position="714"/>
    </location>
</feature>
<dbReference type="GeneID" id="6749826"/>
<reference evidence="5 6" key="1">
    <citation type="journal article" date="2008" name="Nature">
        <title>The Trichoplax genome and the nature of placozoans.</title>
        <authorList>
            <person name="Srivastava M."/>
            <person name="Begovic E."/>
            <person name="Chapman J."/>
            <person name="Putnam N.H."/>
            <person name="Hellsten U."/>
            <person name="Kawashima T."/>
            <person name="Kuo A."/>
            <person name="Mitros T."/>
            <person name="Salamov A."/>
            <person name="Carpenter M.L."/>
            <person name="Signorovitch A.Y."/>
            <person name="Moreno M.A."/>
            <person name="Kamm K."/>
            <person name="Grimwood J."/>
            <person name="Schmutz J."/>
            <person name="Shapiro H."/>
            <person name="Grigoriev I.V."/>
            <person name="Buss L.W."/>
            <person name="Schierwater B."/>
            <person name="Dellaporta S.L."/>
            <person name="Rokhsar D.S."/>
        </authorList>
    </citation>
    <scope>NUCLEOTIDE SEQUENCE [LARGE SCALE GENOMIC DNA]</scope>
    <source>
        <strain evidence="5 6">Grell-BS-1999</strain>
    </source>
</reference>
<dbReference type="Gene3D" id="2.30.29.30">
    <property type="entry name" value="Pleckstrin-homology domain (PH domain)/Phosphotyrosine-binding domain (PTB)"/>
    <property type="match status" value="1"/>
</dbReference>
<protein>
    <recommendedName>
        <fullName evidence="7">Rab-GAP TBC domain-containing protein</fullName>
    </recommendedName>
</protein>
<dbReference type="CTD" id="6749826"/>
<dbReference type="PROSITE" id="PS50003">
    <property type="entry name" value="PH_DOMAIN"/>
    <property type="match status" value="1"/>
</dbReference>
<keyword evidence="1" id="KW-0175">Coiled coil</keyword>
<dbReference type="GO" id="GO:0005737">
    <property type="term" value="C:cytoplasm"/>
    <property type="evidence" value="ECO:0000318"/>
    <property type="project" value="GO_Central"/>
</dbReference>
<dbReference type="FunCoup" id="B3RKI7">
    <property type="interactions" value="84"/>
</dbReference>
<dbReference type="Gene3D" id="1.10.8.270">
    <property type="entry name" value="putative rabgap domain of human tbc1 domain family member 14 like domains"/>
    <property type="match status" value="1"/>
</dbReference>
<dbReference type="EMBL" id="DS985241">
    <property type="protein sequence ID" value="EDV28607.1"/>
    <property type="molecule type" value="Genomic_DNA"/>
</dbReference>
<gene>
    <name evidence="5" type="ORF">TRIADDRAFT_51695</name>
</gene>
<feature type="coiled-coil region" evidence="1">
    <location>
        <begin position="267"/>
        <end position="336"/>
    </location>
</feature>
<dbReference type="SUPFAM" id="SSF47923">
    <property type="entry name" value="Ypt/Rab-GAP domain of gyp1p"/>
    <property type="match status" value="2"/>
</dbReference>
<accession>B3RKI7</accession>
<dbReference type="HOGENOM" id="CLU_011278_0_0_1"/>
<dbReference type="eggNOG" id="KOG2058">
    <property type="taxonomic scope" value="Eukaryota"/>
</dbReference>
<dbReference type="SUPFAM" id="SSF50729">
    <property type="entry name" value="PH domain-like"/>
    <property type="match status" value="1"/>
</dbReference>
<evidence type="ECO:0008006" key="7">
    <source>
        <dbReference type="Google" id="ProtNLM"/>
    </source>
</evidence>
<dbReference type="InterPro" id="IPR011993">
    <property type="entry name" value="PH-like_dom_sf"/>
</dbReference>
<dbReference type="GO" id="GO:0005096">
    <property type="term" value="F:GTPase activator activity"/>
    <property type="evidence" value="ECO:0000318"/>
    <property type="project" value="GO_Central"/>
</dbReference>
<dbReference type="AlphaFoldDB" id="B3RKI7"/>
<dbReference type="KEGG" id="tad:TRIADDRAFT_51695"/>
<dbReference type="InterPro" id="IPR035969">
    <property type="entry name" value="Rab-GAP_TBC_sf"/>
</dbReference>
<dbReference type="GO" id="GO:0005886">
    <property type="term" value="C:plasma membrane"/>
    <property type="evidence" value="ECO:0000318"/>
    <property type="project" value="GO_Central"/>
</dbReference>
<dbReference type="Gene3D" id="1.10.472.80">
    <property type="entry name" value="Ypt/Rab-GAP domain of gyp1p, domain 3"/>
    <property type="match status" value="1"/>
</dbReference>
<keyword evidence="6" id="KW-1185">Reference proteome</keyword>
<dbReference type="InterPro" id="IPR000195">
    <property type="entry name" value="Rab-GAP-TBC_dom"/>
</dbReference>
<evidence type="ECO:0000259" key="3">
    <source>
        <dbReference type="PROSITE" id="PS50003"/>
    </source>
</evidence>
<evidence type="ECO:0000256" key="2">
    <source>
        <dbReference type="SAM" id="MobiDB-lite"/>
    </source>
</evidence>
<dbReference type="PhylomeDB" id="B3RKI7"/>
<sequence>MLALGSISLANASLTFDVDTEKKGQFQIRSDGRIYVLEAPSQEAMMFWLQQLQTKRHEYNAKLANMTDLSLTKPATGLLGEEPLSSEDQSATNQSAASDILPHIRPPECVGEQTADKVSTSGISNWSIANITTEIRNHLSHGRGDGNLIRRKQSIGDRFSSPGISPNASPLITEKSPSNHRKSSPEEFPGKDCSEVATEEKSSNPHRRRSQSKHAANNQPQEDPTKSLNNQLRQATSPTHSTKEEIDSNENEQFVSGNSDEKQLLRLFENQQRINELQLNVKKAREEKEDSEFKLRVTEAEMKSLNDEISLVKEVLEAKDQVVVSLTEKLHQYENAPLVLTGDGAHPQPIVENNYFLWREKCAAFEIQNKFLNSEIIGLNEIQIAREKRTKQLESKLAALTARHCQIQRKYMMFLKNLSVSNEESKQLVDQLIKEAAESDSPSNNSLEKQYDMFGFLKNVDDDNALEKYTSQLSYYQQTMENEVSGVDVAIAKKWETVMVSLGGKSLPLTPEIKSLIRAGVPHEFRSKVWSSCVHRRVAKFRKSMVTDYYWRLVNADTNSYSLAINQIEMDLLRTLPNNKFYDSRSAEGIIKLRRILCAYSRHNPDIGYCQGMNRLAAVALLYLSEEEAFWCLIAIIDFIMPTEYYANSMLAAQADQRVLQELLTEKLPRLAAHFNQHGIELTYITLQWFLTVYIDNIPIQTVFRIWDCFLYEGDKILFRFAVAIFKIFEEHFLHLDSSTEILTASSEMSSKLWDVNKLMHAAFFEINPFPMNAITNKRVKHIAKLKVELMELEKGRIERVDSRTAKRPVDQYLSDEES</sequence>
<dbReference type="PROSITE" id="PS50086">
    <property type="entry name" value="TBC_RABGAP"/>
    <property type="match status" value="1"/>
</dbReference>
<dbReference type="PANTHER" id="PTHR47219">
    <property type="entry name" value="RAB GTPASE-ACTIVATING PROTEIN 1-LIKE"/>
    <property type="match status" value="1"/>
</dbReference>
<dbReference type="Proteomes" id="UP000009022">
    <property type="component" value="Unassembled WGS sequence"/>
</dbReference>
<dbReference type="OMA" id="YLDVTNW"/>
<dbReference type="Pfam" id="PF00566">
    <property type="entry name" value="RabGAP-TBC"/>
    <property type="match status" value="1"/>
</dbReference>
<dbReference type="FunFam" id="1.10.8.270:FF:000026">
    <property type="entry name" value="TBC (Tre-2/Bub2/Cdc16) domain family"/>
    <property type="match status" value="1"/>
</dbReference>
<feature type="region of interest" description="Disordered" evidence="2">
    <location>
        <begin position="156"/>
        <end position="257"/>
    </location>
</feature>
<dbReference type="RefSeq" id="XP_002107809.1">
    <property type="nucleotide sequence ID" value="XM_002107773.1"/>
</dbReference>
<evidence type="ECO:0000259" key="4">
    <source>
        <dbReference type="PROSITE" id="PS50086"/>
    </source>
</evidence>
<dbReference type="FunFam" id="1.10.472.80:FF:000018">
    <property type="entry name" value="TBC1 domain family member 2B"/>
    <property type="match status" value="1"/>
</dbReference>
<dbReference type="SMART" id="SM00164">
    <property type="entry name" value="TBC"/>
    <property type="match status" value="1"/>
</dbReference>
<organism evidence="5 6">
    <name type="scientific">Trichoplax adhaerens</name>
    <name type="common">Trichoplax reptans</name>
    <dbReference type="NCBI Taxonomy" id="10228"/>
    <lineage>
        <taxon>Eukaryota</taxon>
        <taxon>Metazoa</taxon>
        <taxon>Placozoa</taxon>
        <taxon>Uniplacotomia</taxon>
        <taxon>Trichoplacea</taxon>
        <taxon>Trichoplacidae</taxon>
        <taxon>Trichoplax</taxon>
    </lineage>
</organism>
<feature type="compositionally biased region" description="Basic and acidic residues" evidence="2">
    <location>
        <begin position="183"/>
        <end position="203"/>
    </location>
</feature>
<dbReference type="STRING" id="10228.B3RKI7"/>
<evidence type="ECO:0000256" key="1">
    <source>
        <dbReference type="SAM" id="Coils"/>
    </source>
</evidence>
<dbReference type="InterPro" id="IPR050302">
    <property type="entry name" value="Rab_GAP_TBC_domain"/>
</dbReference>
<dbReference type="OrthoDB" id="294251at2759"/>
<proteinExistence type="predicted"/>
<evidence type="ECO:0000313" key="6">
    <source>
        <dbReference type="Proteomes" id="UP000009022"/>
    </source>
</evidence>
<dbReference type="InterPro" id="IPR001849">
    <property type="entry name" value="PH_domain"/>
</dbReference>